<reference evidence="2" key="1">
    <citation type="submission" date="2021-02" db="EMBL/GenBank/DDBJ databases">
        <title>Draft genome sequence of Microbispora sp. RL4-1S isolated from rice leaves in Thailand.</title>
        <authorList>
            <person name="Muangham S."/>
            <person name="Duangmal K."/>
        </authorList>
    </citation>
    <scope>NUCLEOTIDE SEQUENCE</scope>
    <source>
        <strain evidence="2">RL4-1S</strain>
    </source>
</reference>
<evidence type="ECO:0008006" key="4">
    <source>
        <dbReference type="Google" id="ProtNLM"/>
    </source>
</evidence>
<evidence type="ECO:0000313" key="3">
    <source>
        <dbReference type="Proteomes" id="UP000674234"/>
    </source>
</evidence>
<gene>
    <name evidence="2" type="ORF">JOL79_06820</name>
</gene>
<dbReference type="AlphaFoldDB" id="A0A941AGZ6"/>
<keyword evidence="3" id="KW-1185">Reference proteome</keyword>
<accession>A0A941AGZ6</accession>
<proteinExistence type="predicted"/>
<evidence type="ECO:0000313" key="2">
    <source>
        <dbReference type="EMBL" id="MBP2703510.1"/>
    </source>
</evidence>
<sequence>MGSIDRRGTGYEVTHTTRTRDGRNERSLTAAVQPLNARRINRGPKMASTPTSQPWQAEAWTMYDLVGELRFAVNWEASAVGRCRLVAARQVPGVDEPELVEDGLPAELLADFAGGPAGQSQLLRRATQQLVVAGDTYLVGRTVDVAAGEGGAEEWRAYSTEETTWNGGGWQVNPGDGSIALGPDDVIFRCWLPHPRKWIEAESSVRSALPVLRELHGLTQRVAAEIDSRLAGAGLLILPQEFDFPKGQAAQSGDARDGDGDFVETLIDYMVTPIKDRDTPAAVVPLVITAPGEHIGQAQLIRFWSELDDRSRELREEALARFARAADLPAEVIKGLSDSNHWSAWAIGEDAVQMHVAPLLGVLSLALTVGWFRPALAASGVPNADEYLVWYDTTPLELKPDKSAAAKDLYDRFAIGPDTLRRETGFGDDDAPTPDELRNMILLSFLERVSDPGLLLQALGISTSGIPDLAPPPAIPAPRQAPDDEQPADDGPPQTQDEARAGDGEAPSRTAAAAPGDLPPVAIVTAAEVAVMRALTYAGRRLLRDQSRAGRSDYARIPQHELHLHIPANTARMDVLTADAWTALQQVLPDRDDVVQVCDRYVRELLQHGVRHEPRFLIRALCDELGVCP</sequence>
<name>A0A941AGZ6_9ACTN</name>
<feature type="region of interest" description="Disordered" evidence="1">
    <location>
        <begin position="466"/>
        <end position="516"/>
    </location>
</feature>
<protein>
    <recommendedName>
        <fullName evidence="4">Portal protein</fullName>
    </recommendedName>
</protein>
<dbReference type="Proteomes" id="UP000674234">
    <property type="component" value="Unassembled WGS sequence"/>
</dbReference>
<dbReference type="RefSeq" id="WP_210154822.1">
    <property type="nucleotide sequence ID" value="NZ_JAFCNB010000003.1"/>
</dbReference>
<comment type="caution">
    <text evidence="2">The sequence shown here is derived from an EMBL/GenBank/DDBJ whole genome shotgun (WGS) entry which is preliminary data.</text>
</comment>
<organism evidence="2 3">
    <name type="scientific">Microbispora oryzae</name>
    <dbReference type="NCBI Taxonomy" id="2806554"/>
    <lineage>
        <taxon>Bacteria</taxon>
        <taxon>Bacillati</taxon>
        <taxon>Actinomycetota</taxon>
        <taxon>Actinomycetes</taxon>
        <taxon>Streptosporangiales</taxon>
        <taxon>Streptosporangiaceae</taxon>
        <taxon>Microbispora</taxon>
    </lineage>
</organism>
<feature type="region of interest" description="Disordered" evidence="1">
    <location>
        <begin position="1"/>
        <end position="25"/>
    </location>
</feature>
<evidence type="ECO:0000256" key="1">
    <source>
        <dbReference type="SAM" id="MobiDB-lite"/>
    </source>
</evidence>
<dbReference type="EMBL" id="JAFCNB010000003">
    <property type="protein sequence ID" value="MBP2703510.1"/>
    <property type="molecule type" value="Genomic_DNA"/>
</dbReference>